<reference evidence="2" key="1">
    <citation type="submission" date="2017-09" db="EMBL/GenBank/DDBJ databases">
        <title>Depth-based differentiation of microbial function through sediment-hosted aquifers and enrichment of novel symbionts in the deep terrestrial subsurface.</title>
        <authorList>
            <person name="Probst A.J."/>
            <person name="Ladd B."/>
            <person name="Jarett J.K."/>
            <person name="Geller-Mcgrath D.E."/>
            <person name="Sieber C.M.K."/>
            <person name="Emerson J.B."/>
            <person name="Anantharaman K."/>
            <person name="Thomas B.C."/>
            <person name="Malmstrom R."/>
            <person name="Stieglmeier M."/>
            <person name="Klingl A."/>
            <person name="Woyke T."/>
            <person name="Ryan C.M."/>
            <person name="Banfield J.F."/>
        </authorList>
    </citation>
    <scope>NUCLEOTIDE SEQUENCE [LARGE SCALE GENOMIC DNA]</scope>
</reference>
<sequence length="271" mass="30609">MKKYLIIVFGVILMLVLVVGAQAQTLTERLNGKILLQVQEHGEAWYIYPLDGFRYYLGRPADAFTLMKELSLGVSDADFDKFNGKAPARLAGRILFKPEDNGKAYYVKPDDLSLHYLGRPLDAFNLMREMGLGITTENLEQITIAPLSQMEGFVDCGQTEINGEFYKVGFTCIVQKFDRCQPATYQATVDLGSLGGLVTYVYRIIGLEDGGCLVQTQYTQNPNPDWIKKKLMCHYDNNKSLFEAHDEVFNRLWVEKDKSDCTGDLADILTQ</sequence>
<accession>A0A2H0V738</accession>
<gene>
    <name evidence="1" type="ORF">COT97_02905</name>
</gene>
<dbReference type="EMBL" id="PFAP01000017">
    <property type="protein sequence ID" value="PIR94150.1"/>
    <property type="molecule type" value="Genomic_DNA"/>
</dbReference>
<evidence type="ECO:0000313" key="1">
    <source>
        <dbReference type="EMBL" id="PIR94150.1"/>
    </source>
</evidence>
<protein>
    <submittedName>
        <fullName evidence="1">Uncharacterized protein</fullName>
    </submittedName>
</protein>
<dbReference type="Proteomes" id="UP000229901">
    <property type="component" value="Unassembled WGS sequence"/>
</dbReference>
<evidence type="ECO:0000313" key="2">
    <source>
        <dbReference type="Proteomes" id="UP000229901"/>
    </source>
</evidence>
<dbReference type="AlphaFoldDB" id="A0A2H0V738"/>
<comment type="caution">
    <text evidence="1">The sequence shown here is derived from an EMBL/GenBank/DDBJ whole genome shotgun (WGS) entry which is preliminary data.</text>
</comment>
<proteinExistence type="predicted"/>
<organism evidence="1 2">
    <name type="scientific">Candidatus Falkowbacteria bacterium CG10_big_fil_rev_8_21_14_0_10_39_11</name>
    <dbReference type="NCBI Taxonomy" id="1974565"/>
    <lineage>
        <taxon>Bacteria</taxon>
        <taxon>Candidatus Falkowiibacteriota</taxon>
    </lineage>
</organism>
<name>A0A2H0V738_9BACT</name>